<evidence type="ECO:0000313" key="3">
    <source>
        <dbReference type="EMBL" id="WUX57321.1"/>
    </source>
</evidence>
<protein>
    <submittedName>
        <fullName evidence="3">DUF6113 family protein</fullName>
    </submittedName>
</protein>
<dbReference type="Proteomes" id="UP001432209">
    <property type="component" value="Chromosome"/>
</dbReference>
<feature type="transmembrane region" description="Helical" evidence="2">
    <location>
        <begin position="86"/>
        <end position="106"/>
    </location>
</feature>
<sequence>MGTGAGAAARAGGGAGTGGRGEPGGWLASPPRPGRIAAYLGLLVLGAVVGTAGALVQGGWFPGGLILALVASAGLFYGGSTATGTSFGVGAPAAGWLIAVIFLSLGRPEGDGVFAAGLGPVVYLLGGAVVAVMCATMSRSPQPASESGRLGK</sequence>
<keyword evidence="2" id="KW-0472">Membrane</keyword>
<feature type="compositionally biased region" description="Gly residues" evidence="1">
    <location>
        <begin position="1"/>
        <end position="24"/>
    </location>
</feature>
<feature type="transmembrane region" description="Helical" evidence="2">
    <location>
        <begin position="36"/>
        <end position="54"/>
    </location>
</feature>
<dbReference type="EMBL" id="CP109495">
    <property type="protein sequence ID" value="WUX57321.1"/>
    <property type="molecule type" value="Genomic_DNA"/>
</dbReference>
<gene>
    <name evidence="3" type="ORF">OG442_14085</name>
</gene>
<keyword evidence="2" id="KW-0812">Transmembrane</keyword>
<keyword evidence="2" id="KW-1133">Transmembrane helix</keyword>
<evidence type="ECO:0000313" key="4">
    <source>
        <dbReference type="Proteomes" id="UP001432209"/>
    </source>
</evidence>
<reference evidence="3" key="1">
    <citation type="submission" date="2022-10" db="EMBL/GenBank/DDBJ databases">
        <title>The complete genomes of actinobacterial strains from the NBC collection.</title>
        <authorList>
            <person name="Joergensen T.S."/>
            <person name="Alvarez Arevalo M."/>
            <person name="Sterndorff E.B."/>
            <person name="Faurdal D."/>
            <person name="Vuksanovic O."/>
            <person name="Mourched A.-S."/>
            <person name="Charusanti P."/>
            <person name="Shaw S."/>
            <person name="Blin K."/>
            <person name="Weber T."/>
        </authorList>
    </citation>
    <scope>NUCLEOTIDE SEQUENCE</scope>
    <source>
        <strain evidence="3">NBC_01432</strain>
    </source>
</reference>
<accession>A0ABZ2AG32</accession>
<keyword evidence="4" id="KW-1185">Reference proteome</keyword>
<feature type="transmembrane region" description="Helical" evidence="2">
    <location>
        <begin position="112"/>
        <end position="135"/>
    </location>
</feature>
<feature type="region of interest" description="Disordered" evidence="1">
    <location>
        <begin position="1"/>
        <end position="27"/>
    </location>
</feature>
<dbReference type="InterPro" id="IPR046095">
    <property type="entry name" value="DUF6113"/>
</dbReference>
<evidence type="ECO:0000256" key="1">
    <source>
        <dbReference type="SAM" id="MobiDB-lite"/>
    </source>
</evidence>
<evidence type="ECO:0000256" key="2">
    <source>
        <dbReference type="SAM" id="Phobius"/>
    </source>
</evidence>
<name>A0ABZ2AG32_STRNV</name>
<feature type="transmembrane region" description="Helical" evidence="2">
    <location>
        <begin position="60"/>
        <end position="79"/>
    </location>
</feature>
<dbReference type="Pfam" id="PF19608">
    <property type="entry name" value="DUF6113"/>
    <property type="match status" value="1"/>
</dbReference>
<proteinExistence type="predicted"/>
<organism evidence="3 4">
    <name type="scientific">Streptomyces niveus</name>
    <name type="common">Streptomyces spheroides</name>
    <dbReference type="NCBI Taxonomy" id="193462"/>
    <lineage>
        <taxon>Bacteria</taxon>
        <taxon>Bacillati</taxon>
        <taxon>Actinomycetota</taxon>
        <taxon>Actinomycetes</taxon>
        <taxon>Kitasatosporales</taxon>
        <taxon>Streptomycetaceae</taxon>
        <taxon>Streptomyces</taxon>
    </lineage>
</organism>